<dbReference type="Proteomes" id="UP000194236">
    <property type="component" value="Unassembled WGS sequence"/>
</dbReference>
<dbReference type="SMART" id="SM00015">
    <property type="entry name" value="IQ"/>
    <property type="match status" value="2"/>
</dbReference>
<protein>
    <submittedName>
        <fullName evidence="1">Uncharacterized protein</fullName>
    </submittedName>
</protein>
<accession>A0A1Y3BA19</accession>
<dbReference type="Gene3D" id="1.20.5.190">
    <property type="match status" value="1"/>
</dbReference>
<comment type="caution">
    <text evidence="1">The sequence shown here is derived from an EMBL/GenBank/DDBJ whole genome shotgun (WGS) entry which is preliminary data.</text>
</comment>
<dbReference type="Pfam" id="PF00612">
    <property type="entry name" value="IQ"/>
    <property type="match status" value="2"/>
</dbReference>
<organism evidence="1 2">
    <name type="scientific">Euroglyphus maynei</name>
    <name type="common">Mayne's house dust mite</name>
    <dbReference type="NCBI Taxonomy" id="6958"/>
    <lineage>
        <taxon>Eukaryota</taxon>
        <taxon>Metazoa</taxon>
        <taxon>Ecdysozoa</taxon>
        <taxon>Arthropoda</taxon>
        <taxon>Chelicerata</taxon>
        <taxon>Arachnida</taxon>
        <taxon>Acari</taxon>
        <taxon>Acariformes</taxon>
        <taxon>Sarcoptiformes</taxon>
        <taxon>Astigmata</taxon>
        <taxon>Psoroptidia</taxon>
        <taxon>Analgoidea</taxon>
        <taxon>Pyroglyphidae</taxon>
        <taxon>Pyroglyphinae</taxon>
        <taxon>Euroglyphus</taxon>
    </lineage>
</organism>
<reference evidence="1 2" key="1">
    <citation type="submission" date="2017-03" db="EMBL/GenBank/DDBJ databases">
        <title>Genome Survey of Euroglyphus maynei.</title>
        <authorList>
            <person name="Arlian L.G."/>
            <person name="Morgan M.S."/>
            <person name="Rider S.D."/>
        </authorList>
    </citation>
    <scope>NUCLEOTIDE SEQUENCE [LARGE SCALE GENOMIC DNA]</scope>
    <source>
        <strain evidence="1">Arlian Lab</strain>
        <tissue evidence="1">Whole body</tissue>
    </source>
</reference>
<evidence type="ECO:0000313" key="2">
    <source>
        <dbReference type="Proteomes" id="UP000194236"/>
    </source>
</evidence>
<gene>
    <name evidence="1" type="ORF">BLA29_007229</name>
</gene>
<dbReference type="InterPro" id="IPR000048">
    <property type="entry name" value="IQ_motif_EF-hand-BS"/>
</dbReference>
<keyword evidence="2" id="KW-1185">Reference proteome</keyword>
<evidence type="ECO:0000313" key="1">
    <source>
        <dbReference type="EMBL" id="OTF76768.1"/>
    </source>
</evidence>
<dbReference type="EMBL" id="MUJZ01035864">
    <property type="protein sequence ID" value="OTF76768.1"/>
    <property type="molecule type" value="Genomic_DNA"/>
</dbReference>
<dbReference type="AlphaFoldDB" id="A0A1Y3BA19"/>
<sequence length="118" mass="14572">MKRKSAVKIQRWYRECKKQKLLNKWQAIVNAVVEQEKRKQENAAIMIQKFWRGYRVRRKQHEMRDELQLIRDRLDYANQTATENKKLINIIERSIDKFHSAINIESKWQQQIRMKFVK</sequence>
<dbReference type="PROSITE" id="PS50096">
    <property type="entry name" value="IQ"/>
    <property type="match status" value="1"/>
</dbReference>
<name>A0A1Y3BA19_EURMA</name>
<proteinExistence type="predicted"/>
<dbReference type="OrthoDB" id="190375at2759"/>